<feature type="binding site" evidence="8">
    <location>
        <position position="86"/>
    </location>
    <ligand>
        <name>ATP</name>
        <dbReference type="ChEBI" id="CHEBI:30616"/>
    </ligand>
</feature>
<dbReference type="EC" id="2.7.7.-" evidence="8"/>
<evidence type="ECO:0000256" key="2">
    <source>
        <dbReference type="ARBA" id="ARBA00022679"/>
    </source>
</evidence>
<keyword evidence="5 8" id="KW-0547">Nucleotide-binding</keyword>
<comment type="function">
    <text evidence="8">Nucleotidyltransferase involved in the post-translational modification of proteins. It can catalyze the addition of adenosine monophosphate (AMP) or uridine monophosphate (UMP) to a protein, resulting in modifications known as AMPylation and UMPylation.</text>
</comment>
<feature type="binding site" evidence="8">
    <location>
        <position position="182"/>
    </location>
    <ligand>
        <name>ATP</name>
        <dbReference type="ChEBI" id="CHEBI:30616"/>
    </ligand>
</feature>
<gene>
    <name evidence="8" type="primary">ydiU</name>
    <name evidence="8" type="synonym">selO</name>
    <name evidence="9" type="ORF">E8M01_20875</name>
</gene>
<keyword evidence="4 8" id="KW-0479">Metal-binding</keyword>
<organism evidence="9 10">
    <name type="scientific">Phreatobacter stygius</name>
    <dbReference type="NCBI Taxonomy" id="1940610"/>
    <lineage>
        <taxon>Bacteria</taxon>
        <taxon>Pseudomonadati</taxon>
        <taxon>Pseudomonadota</taxon>
        <taxon>Alphaproteobacteria</taxon>
        <taxon>Hyphomicrobiales</taxon>
        <taxon>Phreatobacteraceae</taxon>
        <taxon>Phreatobacter</taxon>
    </lineage>
</organism>
<feature type="binding site" evidence="8">
    <location>
        <position position="175"/>
    </location>
    <ligand>
        <name>ATP</name>
        <dbReference type="ChEBI" id="CHEBI:30616"/>
    </ligand>
</feature>
<feature type="binding site" evidence="8">
    <location>
        <position position="264"/>
    </location>
    <ligand>
        <name>ATP</name>
        <dbReference type="ChEBI" id="CHEBI:30616"/>
    </ligand>
</feature>
<evidence type="ECO:0000256" key="6">
    <source>
        <dbReference type="ARBA" id="ARBA00022840"/>
    </source>
</evidence>
<dbReference type="GO" id="GO:0070733">
    <property type="term" value="F:AMPylase activity"/>
    <property type="evidence" value="ECO:0007669"/>
    <property type="project" value="UniProtKB-EC"/>
</dbReference>
<keyword evidence="8" id="KW-0464">Manganese</keyword>
<keyword evidence="2 8" id="KW-0808">Transferase</keyword>
<dbReference type="Pfam" id="PF02696">
    <property type="entry name" value="SelO"/>
    <property type="match status" value="1"/>
</dbReference>
<feature type="binding site" evidence="8">
    <location>
        <position position="121"/>
    </location>
    <ligand>
        <name>ATP</name>
        <dbReference type="ChEBI" id="CHEBI:30616"/>
    </ligand>
</feature>
<dbReference type="GO" id="GO:0000287">
    <property type="term" value="F:magnesium ion binding"/>
    <property type="evidence" value="ECO:0007669"/>
    <property type="project" value="UniProtKB-UniRule"/>
</dbReference>
<comment type="catalytic activity">
    <reaction evidence="8">
        <text>L-histidyl-[protein] + UTP = N(tele)-(5'-uridylyl)-L-histidyl-[protein] + diphosphate</text>
        <dbReference type="Rhea" id="RHEA:83891"/>
        <dbReference type="Rhea" id="RHEA-COMP:9745"/>
        <dbReference type="Rhea" id="RHEA-COMP:20239"/>
        <dbReference type="ChEBI" id="CHEBI:29979"/>
        <dbReference type="ChEBI" id="CHEBI:33019"/>
        <dbReference type="ChEBI" id="CHEBI:46398"/>
        <dbReference type="ChEBI" id="CHEBI:233474"/>
    </reaction>
</comment>
<comment type="catalytic activity">
    <reaction evidence="8">
        <text>L-tyrosyl-[protein] + ATP = O-(5'-adenylyl)-L-tyrosyl-[protein] + diphosphate</text>
        <dbReference type="Rhea" id="RHEA:54288"/>
        <dbReference type="Rhea" id="RHEA-COMP:10136"/>
        <dbReference type="Rhea" id="RHEA-COMP:13846"/>
        <dbReference type="ChEBI" id="CHEBI:30616"/>
        <dbReference type="ChEBI" id="CHEBI:33019"/>
        <dbReference type="ChEBI" id="CHEBI:46858"/>
        <dbReference type="ChEBI" id="CHEBI:83624"/>
        <dbReference type="EC" id="2.7.7.108"/>
    </reaction>
</comment>
<dbReference type="OrthoDB" id="9776281at2"/>
<dbReference type="EC" id="2.7.7.108" evidence="8"/>
<dbReference type="PANTHER" id="PTHR32057">
    <property type="entry name" value="PROTEIN ADENYLYLTRANSFERASE SELO, MITOCHONDRIAL"/>
    <property type="match status" value="1"/>
</dbReference>
<evidence type="ECO:0000256" key="7">
    <source>
        <dbReference type="ARBA" id="ARBA00022842"/>
    </source>
</evidence>
<feature type="binding site" evidence="8">
    <location>
        <position position="255"/>
    </location>
    <ligand>
        <name>Mg(2+)</name>
        <dbReference type="ChEBI" id="CHEBI:18420"/>
    </ligand>
</feature>
<dbReference type="Proteomes" id="UP000298781">
    <property type="component" value="Chromosome"/>
</dbReference>
<reference evidence="9 10" key="1">
    <citation type="submission" date="2019-04" db="EMBL/GenBank/DDBJ databases">
        <title>Phreatobacter aquaticus sp. nov.</title>
        <authorList>
            <person name="Choi A."/>
        </authorList>
    </citation>
    <scope>NUCLEOTIDE SEQUENCE [LARGE SCALE GENOMIC DNA]</scope>
    <source>
        <strain evidence="9 10">KCTC 52518</strain>
    </source>
</reference>
<comment type="catalytic activity">
    <reaction evidence="8">
        <text>L-seryl-[protein] + ATP = 3-O-(5'-adenylyl)-L-seryl-[protein] + diphosphate</text>
        <dbReference type="Rhea" id="RHEA:58120"/>
        <dbReference type="Rhea" id="RHEA-COMP:9863"/>
        <dbReference type="Rhea" id="RHEA-COMP:15073"/>
        <dbReference type="ChEBI" id="CHEBI:29999"/>
        <dbReference type="ChEBI" id="CHEBI:30616"/>
        <dbReference type="ChEBI" id="CHEBI:33019"/>
        <dbReference type="ChEBI" id="CHEBI:142516"/>
        <dbReference type="EC" id="2.7.7.108"/>
    </reaction>
</comment>
<comment type="cofactor">
    <cofactor evidence="8">
        <name>Mg(2+)</name>
        <dbReference type="ChEBI" id="CHEBI:18420"/>
    </cofactor>
    <cofactor evidence="8">
        <name>Mn(2+)</name>
        <dbReference type="ChEBI" id="CHEBI:29035"/>
    </cofactor>
</comment>
<feature type="binding site" evidence="8">
    <location>
        <position position="88"/>
    </location>
    <ligand>
        <name>ATP</name>
        <dbReference type="ChEBI" id="CHEBI:30616"/>
    </ligand>
</feature>
<evidence type="ECO:0000256" key="3">
    <source>
        <dbReference type="ARBA" id="ARBA00022695"/>
    </source>
</evidence>
<keyword evidence="10" id="KW-1185">Reference proteome</keyword>
<feature type="active site" description="Proton acceptor" evidence="8">
    <location>
        <position position="254"/>
    </location>
</feature>
<name>A0A4D7B5P5_9HYPH</name>
<accession>A0A4D7B5P5</accession>
<evidence type="ECO:0000256" key="1">
    <source>
        <dbReference type="ARBA" id="ARBA00009747"/>
    </source>
</evidence>
<dbReference type="GO" id="GO:0005524">
    <property type="term" value="F:ATP binding"/>
    <property type="evidence" value="ECO:0007669"/>
    <property type="project" value="UniProtKB-UniRule"/>
</dbReference>
<feature type="binding site" evidence="8">
    <location>
        <position position="89"/>
    </location>
    <ligand>
        <name>ATP</name>
        <dbReference type="ChEBI" id="CHEBI:30616"/>
    </ligand>
</feature>
<feature type="binding site" evidence="8">
    <location>
        <position position="264"/>
    </location>
    <ligand>
        <name>Mg(2+)</name>
        <dbReference type="ChEBI" id="CHEBI:18420"/>
    </ligand>
</feature>
<evidence type="ECO:0000256" key="8">
    <source>
        <dbReference type="HAMAP-Rule" id="MF_00692"/>
    </source>
</evidence>
<keyword evidence="6 8" id="KW-0067">ATP-binding</keyword>
<feature type="binding site" evidence="8">
    <location>
        <position position="109"/>
    </location>
    <ligand>
        <name>ATP</name>
        <dbReference type="ChEBI" id="CHEBI:30616"/>
    </ligand>
</feature>
<dbReference type="KEGG" id="pstg:E8M01_20875"/>
<dbReference type="PANTHER" id="PTHR32057:SF14">
    <property type="entry name" value="PROTEIN ADENYLYLTRANSFERASE SELO, MITOCHONDRIAL"/>
    <property type="match status" value="1"/>
</dbReference>
<comment type="catalytic activity">
    <reaction evidence="8">
        <text>L-threonyl-[protein] + ATP = 3-O-(5'-adenylyl)-L-threonyl-[protein] + diphosphate</text>
        <dbReference type="Rhea" id="RHEA:54292"/>
        <dbReference type="Rhea" id="RHEA-COMP:11060"/>
        <dbReference type="Rhea" id="RHEA-COMP:13847"/>
        <dbReference type="ChEBI" id="CHEBI:30013"/>
        <dbReference type="ChEBI" id="CHEBI:30616"/>
        <dbReference type="ChEBI" id="CHEBI:33019"/>
        <dbReference type="ChEBI" id="CHEBI:138113"/>
        <dbReference type="EC" id="2.7.7.108"/>
    </reaction>
</comment>
<proteinExistence type="inferred from homology"/>
<evidence type="ECO:0000313" key="10">
    <source>
        <dbReference type="Proteomes" id="UP000298781"/>
    </source>
</evidence>
<dbReference type="HAMAP" id="MF_00692">
    <property type="entry name" value="SelO"/>
    <property type="match status" value="1"/>
</dbReference>
<dbReference type="InterPro" id="IPR003846">
    <property type="entry name" value="SelO"/>
</dbReference>
<evidence type="ECO:0000256" key="5">
    <source>
        <dbReference type="ARBA" id="ARBA00022741"/>
    </source>
</evidence>
<dbReference type="GO" id="GO:0030145">
    <property type="term" value="F:manganese ion binding"/>
    <property type="evidence" value="ECO:0007669"/>
    <property type="project" value="UniProtKB-UniRule"/>
</dbReference>
<comment type="catalytic activity">
    <reaction evidence="8">
        <text>L-seryl-[protein] + UTP = O-(5'-uridylyl)-L-seryl-[protein] + diphosphate</text>
        <dbReference type="Rhea" id="RHEA:64604"/>
        <dbReference type="Rhea" id="RHEA-COMP:9863"/>
        <dbReference type="Rhea" id="RHEA-COMP:16635"/>
        <dbReference type="ChEBI" id="CHEBI:29999"/>
        <dbReference type="ChEBI" id="CHEBI:33019"/>
        <dbReference type="ChEBI" id="CHEBI:46398"/>
        <dbReference type="ChEBI" id="CHEBI:156051"/>
    </reaction>
</comment>
<feature type="binding site" evidence="8">
    <location>
        <position position="122"/>
    </location>
    <ligand>
        <name>ATP</name>
        <dbReference type="ChEBI" id="CHEBI:30616"/>
    </ligand>
</feature>
<dbReference type="EMBL" id="CP039690">
    <property type="protein sequence ID" value="QCI66465.1"/>
    <property type="molecule type" value="Genomic_DNA"/>
</dbReference>
<comment type="similarity">
    <text evidence="1 8">Belongs to the SELO family.</text>
</comment>
<dbReference type="AlphaFoldDB" id="A0A4D7B5P5"/>
<dbReference type="RefSeq" id="WP_136961908.1">
    <property type="nucleotide sequence ID" value="NZ_CP039690.1"/>
</dbReference>
<keyword evidence="3 8" id="KW-0548">Nucleotidyltransferase</keyword>
<keyword evidence="7 8" id="KW-0460">Magnesium</keyword>
<evidence type="ECO:0000256" key="4">
    <source>
        <dbReference type="ARBA" id="ARBA00022723"/>
    </source>
</evidence>
<protein>
    <recommendedName>
        <fullName evidence="8">Protein nucleotidyltransferase YdiU</fullName>
        <ecNumber evidence="8">2.7.7.-</ecNumber>
    </recommendedName>
    <alternativeName>
        <fullName evidence="8">Protein adenylyltransferase YdiU</fullName>
        <ecNumber evidence="8">2.7.7.108</ecNumber>
    </alternativeName>
    <alternativeName>
        <fullName evidence="8">Protein uridylyltransferase YdiU</fullName>
        <ecNumber evidence="8">2.7.7.-</ecNumber>
    </alternativeName>
</protein>
<comment type="catalytic activity">
    <reaction evidence="8">
        <text>L-tyrosyl-[protein] + UTP = O-(5'-uridylyl)-L-tyrosyl-[protein] + diphosphate</text>
        <dbReference type="Rhea" id="RHEA:83887"/>
        <dbReference type="Rhea" id="RHEA-COMP:10136"/>
        <dbReference type="Rhea" id="RHEA-COMP:20238"/>
        <dbReference type="ChEBI" id="CHEBI:33019"/>
        <dbReference type="ChEBI" id="CHEBI:46398"/>
        <dbReference type="ChEBI" id="CHEBI:46858"/>
        <dbReference type="ChEBI" id="CHEBI:90602"/>
    </reaction>
</comment>
<dbReference type="NCBIfam" id="NF000658">
    <property type="entry name" value="PRK00029.1"/>
    <property type="match status" value="1"/>
</dbReference>
<sequence>MSYRPSSAHTELGPGFFDAVAAAAFPETILRHRNQRWAERVGLGNLTPQQWIAHFGRFEPLAGNIPEPLALRYHGHQFRSYNPDIGDGRGFLFAQVLDDQDRLLDLATKGSGKTPYSRFGDGRLTLKGGVREVLATEMLEALGVYTSKSFSLIETGEALTRGDEPSPTRSSVLVRLSHSHIRFGTFQRLLAENDATRIARLVTHAIHYYHPQAARDGDVAKEAPALLEAVAKASGAMVAEWMLAGFVHGVLNTDNTVITGESFDYGPWRFLPRYEPGFTAAYFDEYGLYAYGRQPGAIAWNLERFAECLTLVAPIADLEDALKAYGPAFNVNLRRMVCLRLGVKPVDEAADDELLAAFFQFQHKSQAGFERTIFDWHGGAARRAFALAGPQKDLYAGEPFDRLLAALEAHGPRDWTPEASRYFESDGPATLLIEEVEGLWGPIAERDDWGLFHAKLAHIEQARLAFGITASR</sequence>
<evidence type="ECO:0000313" key="9">
    <source>
        <dbReference type="EMBL" id="QCI66465.1"/>
    </source>
</evidence>